<sequence>MLDFDTIYAPSSKGVFIFDRATQNSITSARLLRDSRADCKHISSKCSVYIGRGEGKRRYSELRECACVVVIVASMYNKRVLLLLLLQACTVSAGAGGRLQMWPAVMAAQGDIVKPKRISSNHAPDVASTAGPSASAAAQACKPTAARAEQQCRYSVSVVHIEDPVLARHDRYRDVTRRTLPQYYQDWVLERERLAHSMVGIARTCALPTDR</sequence>
<organism evidence="1 2">
    <name type="scientific">Dryococelus australis</name>
    <dbReference type="NCBI Taxonomy" id="614101"/>
    <lineage>
        <taxon>Eukaryota</taxon>
        <taxon>Metazoa</taxon>
        <taxon>Ecdysozoa</taxon>
        <taxon>Arthropoda</taxon>
        <taxon>Hexapoda</taxon>
        <taxon>Insecta</taxon>
        <taxon>Pterygota</taxon>
        <taxon>Neoptera</taxon>
        <taxon>Polyneoptera</taxon>
        <taxon>Phasmatodea</taxon>
        <taxon>Verophasmatodea</taxon>
        <taxon>Anareolatae</taxon>
        <taxon>Phasmatidae</taxon>
        <taxon>Eurycanthinae</taxon>
        <taxon>Dryococelus</taxon>
    </lineage>
</organism>
<evidence type="ECO:0000313" key="2">
    <source>
        <dbReference type="Proteomes" id="UP001159363"/>
    </source>
</evidence>
<reference evidence="1 2" key="1">
    <citation type="submission" date="2023-02" db="EMBL/GenBank/DDBJ databases">
        <title>LHISI_Scaffold_Assembly.</title>
        <authorList>
            <person name="Stuart O.P."/>
            <person name="Cleave R."/>
            <person name="Magrath M.J.L."/>
            <person name="Mikheyev A.S."/>
        </authorList>
    </citation>
    <scope>NUCLEOTIDE SEQUENCE [LARGE SCALE GENOMIC DNA]</scope>
    <source>
        <strain evidence="1">Daus_M_001</strain>
        <tissue evidence="1">Leg muscle</tissue>
    </source>
</reference>
<keyword evidence="2" id="KW-1185">Reference proteome</keyword>
<name>A0ABQ9G113_9NEOP</name>
<dbReference type="EMBL" id="JARBHB010000017">
    <property type="protein sequence ID" value="KAJ8866175.1"/>
    <property type="molecule type" value="Genomic_DNA"/>
</dbReference>
<proteinExistence type="predicted"/>
<evidence type="ECO:0000313" key="1">
    <source>
        <dbReference type="EMBL" id="KAJ8866175.1"/>
    </source>
</evidence>
<gene>
    <name evidence="1" type="ORF">PR048_033699</name>
</gene>
<comment type="caution">
    <text evidence="1">The sequence shown here is derived from an EMBL/GenBank/DDBJ whole genome shotgun (WGS) entry which is preliminary data.</text>
</comment>
<accession>A0ABQ9G113</accession>
<dbReference type="Proteomes" id="UP001159363">
    <property type="component" value="Chromosome 16"/>
</dbReference>
<protein>
    <submittedName>
        <fullName evidence="1">Uncharacterized protein</fullName>
    </submittedName>
</protein>